<feature type="compositionally biased region" description="Basic and acidic residues" evidence="1">
    <location>
        <begin position="49"/>
        <end position="75"/>
    </location>
</feature>
<feature type="compositionally biased region" description="Basic and acidic residues" evidence="1">
    <location>
        <begin position="316"/>
        <end position="341"/>
    </location>
</feature>
<feature type="compositionally biased region" description="Polar residues" evidence="1">
    <location>
        <begin position="198"/>
        <end position="217"/>
    </location>
</feature>
<accession>A0A4U8U4T0</accession>
<proteinExistence type="predicted"/>
<comment type="caution">
    <text evidence="2">The sequence shown here is derived from an EMBL/GenBank/DDBJ whole genome shotgun (WGS) entry which is preliminary data.</text>
</comment>
<feature type="compositionally biased region" description="Polar residues" evidence="1">
    <location>
        <begin position="342"/>
        <end position="360"/>
    </location>
</feature>
<evidence type="ECO:0000256" key="1">
    <source>
        <dbReference type="SAM" id="MobiDB-lite"/>
    </source>
</evidence>
<protein>
    <submittedName>
        <fullName evidence="2">Uncharacterized protein</fullName>
    </submittedName>
</protein>
<feature type="compositionally biased region" description="Polar residues" evidence="1">
    <location>
        <begin position="96"/>
        <end position="141"/>
    </location>
</feature>
<feature type="compositionally biased region" description="Basic and acidic residues" evidence="1">
    <location>
        <begin position="227"/>
        <end position="236"/>
    </location>
</feature>
<dbReference type="RefSeq" id="WP_104686202.1">
    <property type="nucleotide sequence ID" value="NZ_FZMS01000100.1"/>
</dbReference>
<name>A0A4U8U4T0_9HELI</name>
<feature type="compositionally biased region" description="Low complexity" evidence="1">
    <location>
        <begin position="285"/>
        <end position="297"/>
    </location>
</feature>
<feature type="compositionally biased region" description="Polar residues" evidence="1">
    <location>
        <begin position="257"/>
        <end position="284"/>
    </location>
</feature>
<feature type="compositionally biased region" description="Basic and acidic residues" evidence="1">
    <location>
        <begin position="244"/>
        <end position="256"/>
    </location>
</feature>
<evidence type="ECO:0000313" key="3">
    <source>
        <dbReference type="Proteomes" id="UP000029857"/>
    </source>
</evidence>
<dbReference type="EMBL" id="JRPJ02000054">
    <property type="protein sequence ID" value="TLE08266.1"/>
    <property type="molecule type" value="Genomic_DNA"/>
</dbReference>
<feature type="region of interest" description="Disordered" evidence="1">
    <location>
        <begin position="42"/>
        <end position="360"/>
    </location>
</feature>
<feature type="compositionally biased region" description="Basic and acidic residues" evidence="1">
    <location>
        <begin position="85"/>
        <end position="95"/>
    </location>
</feature>
<evidence type="ECO:0000313" key="2">
    <source>
        <dbReference type="EMBL" id="TLE08266.1"/>
    </source>
</evidence>
<sequence>MMKAKNIRILIIIVLLVLVGGVAVYYTNTAGDTQNNRAVLETKGQSNKQDFDTNLDKSKDSQTKHEENLESHLDTNESVLPADTPNERQETKSIKTDTAIQPENDNLNSNKPQDSKAQNPDTTKISQDSNQQPKANLNPTANTTESKNNNSKTSPNKPHQDSVTKTATKGDRKSNKDTQHAQNTNATTSSKKSDKNPTNDNQADSTTLAESNTTQDIPNKDNAPNDETNKDKHEAIPTDSNHTNTRDNQESSKNAESKTTNNTENTRQDSNQSSDTLAQNETDSTNTQNRNTTNTENIDQNPINQDSTNQQSGNKDSTHETSNKETMNEQDDKQNKQEKTTQDNLQDKTNQTQPRESTQTGACIAALSCNSSEITRRFAATSLDLHASVRAREEARLKGQSAGDEFMRLWKQTRGAILPKLTSRVSNIYEQDSQVDRETRICVANYYTEVLEDFGNGWKDKKGDKSPMYQVTYQISCKDSNTAKLTILNETQVQGRKQTTTLVRNNEAQQKPQGRTPPMCDSDLVYRQFAQAGFYQHAMVRAQEEGRRNGTEAQQKFMQLWDKTKAQITTKLTAHISNIEDKGIQTKTQKRTCVANYYTEVLEDFGNGWKDKKGDKSPYYIVYYAVAYANNEDDSITIDITAQNRIKKPR</sequence>
<gene>
    <name evidence="2" type="ORF">LS79_010300</name>
</gene>
<dbReference type="Proteomes" id="UP000029857">
    <property type="component" value="Unassembled WGS sequence"/>
</dbReference>
<dbReference type="AlphaFoldDB" id="A0A4U8U4T0"/>
<feature type="compositionally biased region" description="Polar residues" evidence="1">
    <location>
        <begin position="298"/>
        <end position="315"/>
    </location>
</feature>
<feature type="compositionally biased region" description="Basic and acidic residues" evidence="1">
    <location>
        <begin position="158"/>
        <end position="179"/>
    </location>
</feature>
<organism evidence="2 3">
    <name type="scientific">Helicobacter bilis</name>
    <dbReference type="NCBI Taxonomy" id="37372"/>
    <lineage>
        <taxon>Bacteria</taxon>
        <taxon>Pseudomonadati</taxon>
        <taxon>Campylobacterota</taxon>
        <taxon>Epsilonproteobacteria</taxon>
        <taxon>Campylobacterales</taxon>
        <taxon>Helicobacteraceae</taxon>
        <taxon>Helicobacter</taxon>
    </lineage>
</organism>
<feature type="compositionally biased region" description="Low complexity" evidence="1">
    <location>
        <begin position="142"/>
        <end position="157"/>
    </location>
</feature>
<feature type="compositionally biased region" description="Polar residues" evidence="1">
    <location>
        <begin position="180"/>
        <end position="190"/>
    </location>
</feature>
<reference evidence="2 3" key="1">
    <citation type="journal article" date="2014" name="Genome Announc.">
        <title>Draft genome sequences of eight enterohepatic helicobacter species isolated from both laboratory and wild rodents.</title>
        <authorList>
            <person name="Sheh A."/>
            <person name="Shen Z."/>
            <person name="Fox J.G."/>
        </authorList>
    </citation>
    <scope>NUCLEOTIDE SEQUENCE [LARGE SCALE GENOMIC DNA]</scope>
    <source>
        <strain evidence="2 3">ATCC 49320</strain>
    </source>
</reference>